<dbReference type="WBParaSite" id="maker-uti_cns_0005212-snap-gene-0.2-mRNA-1">
    <property type="protein sequence ID" value="maker-uti_cns_0005212-snap-gene-0.2-mRNA-1"/>
    <property type="gene ID" value="maker-uti_cns_0005212-snap-gene-0.2"/>
</dbReference>
<evidence type="ECO:0000256" key="2">
    <source>
        <dbReference type="ARBA" id="ARBA00022490"/>
    </source>
</evidence>
<dbReference type="Proteomes" id="UP000095280">
    <property type="component" value="Unplaced"/>
</dbReference>
<protein>
    <submittedName>
        <fullName evidence="8">Proteasome-associated protein ECM29-like protein</fullName>
    </submittedName>
</protein>
<dbReference type="InterPro" id="IPR011989">
    <property type="entry name" value="ARM-like"/>
</dbReference>
<dbReference type="Pfam" id="PF24492">
    <property type="entry name" value="HEAT_ECM29"/>
    <property type="match status" value="1"/>
</dbReference>
<reference evidence="8" key="1">
    <citation type="submission" date="2016-11" db="UniProtKB">
        <authorList>
            <consortium name="WormBaseParasite"/>
        </authorList>
    </citation>
    <scope>IDENTIFICATION</scope>
</reference>
<name>A0A1I8HBE9_9PLAT</name>
<evidence type="ECO:0000256" key="4">
    <source>
        <dbReference type="ARBA" id="ARBA00022942"/>
    </source>
</evidence>
<dbReference type="GO" id="GO:0060090">
    <property type="term" value="F:molecular adaptor activity"/>
    <property type="evidence" value="ECO:0007669"/>
    <property type="project" value="InterPro"/>
</dbReference>
<dbReference type="InterPro" id="IPR016024">
    <property type="entry name" value="ARM-type_fold"/>
</dbReference>
<dbReference type="GO" id="GO:0000502">
    <property type="term" value="C:proteasome complex"/>
    <property type="evidence" value="ECO:0007669"/>
    <property type="project" value="UniProtKB-KW"/>
</dbReference>
<feature type="domain" description="Proteasome component Ecm29 N-terminal" evidence="5">
    <location>
        <begin position="1"/>
        <end position="451"/>
    </location>
</feature>
<keyword evidence="7" id="KW-1185">Reference proteome</keyword>
<evidence type="ECO:0000259" key="5">
    <source>
        <dbReference type="Pfam" id="PF13001"/>
    </source>
</evidence>
<dbReference type="SUPFAM" id="SSF48371">
    <property type="entry name" value="ARM repeat"/>
    <property type="match status" value="1"/>
</dbReference>
<dbReference type="GO" id="GO:0036503">
    <property type="term" value="P:ERAD pathway"/>
    <property type="evidence" value="ECO:0007669"/>
    <property type="project" value="TreeGrafter"/>
</dbReference>
<dbReference type="GO" id="GO:0043248">
    <property type="term" value="P:proteasome assembly"/>
    <property type="evidence" value="ECO:0007669"/>
    <property type="project" value="InterPro"/>
</dbReference>
<dbReference type="Pfam" id="PF13001">
    <property type="entry name" value="ECM29_N"/>
    <property type="match status" value="1"/>
</dbReference>
<comment type="subcellular location">
    <subcellularLocation>
        <location evidence="1">Cytoplasm</location>
    </subcellularLocation>
</comment>
<keyword evidence="2" id="KW-0963">Cytoplasm</keyword>
<evidence type="ECO:0000313" key="7">
    <source>
        <dbReference type="Proteomes" id="UP000095280"/>
    </source>
</evidence>
<dbReference type="PANTHER" id="PTHR23346:SF19">
    <property type="entry name" value="PROTEASOME ADAPTER AND SCAFFOLD PROTEIN ECM29"/>
    <property type="match status" value="1"/>
</dbReference>
<evidence type="ECO:0000313" key="8">
    <source>
        <dbReference type="WBParaSite" id="maker-uti_cns_0005212-snap-gene-0.2-mRNA-1"/>
    </source>
</evidence>
<sequence length="1669" mass="181051">ILELLVHINKRLRSRSQIQLPIDSLIKQYANPDNSFFITNFSIIYIKMGFPRMPRPKQLQLLPELLSSYSGKPPVQKDSILHLSLCLLKDVKIDDSNRAAYSMTDRPDDRRYMLHFFQCVLLISYHFQKPTDPPSAASIAADADAGGAAAAGSSGAVSLACDGVCDQDFRRVAGQPDFLRSPEELESAKIGILRFLGNKIYTSEEIVLHFLIGNADTRHSVVSEAETCLKFLAMTANWENESLISQLFVLLLGSEKTEASKPSLFRLPASVLVRRRLLPYLLRSRLTVPNSMIASTVEIVFDCLDEGERSNKKLMSLGLDLINHVAQYSTSLTAKQANDILKRLMLFIYKKCPDDASLKAKAFIAFGNMVPKSPEFAANGLALLQELFQSLSDETGDVKMAVRTCLNAMAPIFVGTWLSGSLMEALLFENIEKNDAACRQTVKSEAQKAFAYCTQPNVMRDIVDGRIKMPPFVDFVNHDTHYAKKNPFVDVCRLIPVVEFIRLCLLAGNDGLPEGVADPLQYEEEAEFHHRIMRNVRHYMAEEPGPDGAVSAGRRAVDTYFRLIQVVILTQPVTSHFTAYLQEVLLGHTRDLVTNCKQVFDKIRTNVLYTSRGAACRSECATILALVSAETETKEQLHATLAEYASKLRAKEPDTSQGALLGLCHLLDRLAYKKRAGSAGKAKSRMTLAGHVTDLLKEAEKRLQSPGRHPACTVLCNGISVLGNAGLLAHLPAGGQAEDTWPNKQALVKRLLALVKSTTTDRQCREAALRAISGLAHGEPQMPHSRLAAEGLVELCNQRDPELHLSIAETLCALSLGSASPYRGQWFDREYPLEVPTKSSELLLWACDQGGRTGLVLGLLRRLARHPEMPLVRLHAATAPCLTDRDAVSQELACRCLCLASEVLGEAATPDLPAGLLNASTGAAAPYAELATACRAAGLRALAYPLMSLACASSDLAAFADIRGLAGRRALRQLRPHLDQLAPRLYRLQFEPRLQPQAGAVWRAMSGLEASLADRLLEPLLAEQLIAAGSADWRLRESACLALSALLTRPSAATSQQLPALLPRLVSCLLRLTDDSRDTVREAASQAFNVCSRLAAREPRTSLPGLLPVLLELGLASGATEARTAALRCLTELARSSEAALRPHLVKLVTDLLQALSGLEPAAFITFSQRLSGAAREQVDTARISAMQTTPVFDLLKVCVKQVDQPTLDSLVPHLTELIRKGVGLGTKCGTAQLLVSITDHCGSIVAPYTGKLLAALLYGVADRNPVVQRCMSLAIGQLISYAKQASVEKLLTHVRAWYLEKEDDYMRRACGQLFHACARHASDILRRHSASALPLIFLAAADVVDPAEAAATAAAATDPAEAEAAAAAAEDAALWKEAWTDCAGSATALADCVSEALTLFGQAIRSAYWPLRAQGAAAVKQLAAQLDLGVERTAWLLNDLLIPAMQSKHQQAQVRRVMCEAAATLCVRCPQLAEAPRAATLKLLVAAAESQSACLAPAAQVVRLCGTPVLDRLWEQVKANLPGSLPALGQLWVADPDQQNCYLAQVCEQLVAHDKDLHGCLRTCRELVERDCALASGGSPPEPLLACAQHLLTAVRHRRTHFYQDALHLITCLVTCMSPSGASKLSAEFQDMCTALIDLAQQQASPSLQSHFDPLLQDGGVAAAAAAA</sequence>
<dbReference type="Gene3D" id="1.25.10.10">
    <property type="entry name" value="Leucine-rich Repeat Variant"/>
    <property type="match status" value="3"/>
</dbReference>
<feature type="domain" description="Proteasome adapter and scaffold protein ECM29 HEAT-repeat" evidence="6">
    <location>
        <begin position="1141"/>
        <end position="1300"/>
    </location>
</feature>
<dbReference type="Pfam" id="PF13513">
    <property type="entry name" value="HEAT_EZ"/>
    <property type="match status" value="1"/>
</dbReference>
<evidence type="ECO:0000259" key="6">
    <source>
        <dbReference type="Pfam" id="PF24492"/>
    </source>
</evidence>
<dbReference type="InterPro" id="IPR055443">
    <property type="entry name" value="HEAT_ECM29"/>
</dbReference>
<accession>A0A1I8HBE9</accession>
<evidence type="ECO:0000256" key="3">
    <source>
        <dbReference type="ARBA" id="ARBA00022737"/>
    </source>
</evidence>
<evidence type="ECO:0000256" key="1">
    <source>
        <dbReference type="ARBA" id="ARBA00004496"/>
    </source>
</evidence>
<dbReference type="GO" id="GO:0005737">
    <property type="term" value="C:cytoplasm"/>
    <property type="evidence" value="ECO:0007669"/>
    <property type="project" value="UniProtKB-SubCell"/>
</dbReference>
<keyword evidence="3" id="KW-0677">Repeat</keyword>
<dbReference type="InterPro" id="IPR024372">
    <property type="entry name" value="Ecm29_N"/>
</dbReference>
<dbReference type="GO" id="GO:0005634">
    <property type="term" value="C:nucleus"/>
    <property type="evidence" value="ECO:0007669"/>
    <property type="project" value="TreeGrafter"/>
</dbReference>
<proteinExistence type="predicted"/>
<keyword evidence="4" id="KW-0647">Proteasome</keyword>
<organism evidence="7 8">
    <name type="scientific">Macrostomum lignano</name>
    <dbReference type="NCBI Taxonomy" id="282301"/>
    <lineage>
        <taxon>Eukaryota</taxon>
        <taxon>Metazoa</taxon>
        <taxon>Spiralia</taxon>
        <taxon>Lophotrochozoa</taxon>
        <taxon>Platyhelminthes</taxon>
        <taxon>Rhabditophora</taxon>
        <taxon>Macrostomorpha</taxon>
        <taxon>Macrostomida</taxon>
        <taxon>Macrostomidae</taxon>
        <taxon>Macrostomum</taxon>
    </lineage>
</organism>
<dbReference type="PANTHER" id="PTHR23346">
    <property type="entry name" value="TRANSLATIONAL ACTIVATOR GCN1-RELATED"/>
    <property type="match status" value="1"/>
</dbReference>